<organism evidence="1 2">
    <name type="scientific">Ditylenchus dipsaci</name>
    <dbReference type="NCBI Taxonomy" id="166011"/>
    <lineage>
        <taxon>Eukaryota</taxon>
        <taxon>Metazoa</taxon>
        <taxon>Ecdysozoa</taxon>
        <taxon>Nematoda</taxon>
        <taxon>Chromadorea</taxon>
        <taxon>Rhabditida</taxon>
        <taxon>Tylenchina</taxon>
        <taxon>Tylenchomorpha</taxon>
        <taxon>Sphaerularioidea</taxon>
        <taxon>Anguinidae</taxon>
        <taxon>Anguininae</taxon>
        <taxon>Ditylenchus</taxon>
    </lineage>
</organism>
<reference evidence="2" key="1">
    <citation type="submission" date="2022-11" db="UniProtKB">
        <authorList>
            <consortium name="WormBaseParasite"/>
        </authorList>
    </citation>
    <scope>IDENTIFICATION</scope>
</reference>
<protein>
    <submittedName>
        <fullName evidence="2">Uncharacterized protein</fullName>
    </submittedName>
</protein>
<accession>A0A915E5Y3</accession>
<evidence type="ECO:0000313" key="2">
    <source>
        <dbReference type="WBParaSite" id="jg26122"/>
    </source>
</evidence>
<name>A0A915E5Y3_9BILA</name>
<dbReference type="Proteomes" id="UP000887574">
    <property type="component" value="Unplaced"/>
</dbReference>
<keyword evidence="1" id="KW-1185">Reference proteome</keyword>
<proteinExistence type="predicted"/>
<sequence>MDLSDDREMLGATINDLLADQLKNLLRAIDKFDALEKTHSLVAKIFLDKQFTVENLNLLHSLFLHTCDAFRGDPQVENDEYASLQNRYDDNRRLMLEKIASQDPDAQGFCVATEIFVMKKALLDFNCIFSISCLLTSIQSLIPYSVSRKSFVPNIEEPITCSKRPARKKLLISNFALNDCSNQWSKIKTTLIESWPQKESYLVHQSLEDIQNAIISTSTRLRKTFA</sequence>
<evidence type="ECO:0000313" key="1">
    <source>
        <dbReference type="Proteomes" id="UP000887574"/>
    </source>
</evidence>
<dbReference type="WBParaSite" id="jg26122">
    <property type="protein sequence ID" value="jg26122"/>
    <property type="gene ID" value="jg26122"/>
</dbReference>
<dbReference type="AlphaFoldDB" id="A0A915E5Y3"/>